<evidence type="ECO:0000313" key="2">
    <source>
        <dbReference type="EMBL" id="CAD8192317.1"/>
    </source>
</evidence>
<comment type="caution">
    <text evidence="2">The sequence shown here is derived from an EMBL/GenBank/DDBJ whole genome shotgun (WGS) entry which is preliminary data.</text>
</comment>
<dbReference type="OrthoDB" id="319369at2759"/>
<dbReference type="GO" id="GO:0004525">
    <property type="term" value="F:ribonuclease III activity"/>
    <property type="evidence" value="ECO:0007669"/>
    <property type="project" value="InterPro"/>
</dbReference>
<accession>A0A8S1WU60</accession>
<name>A0A8S1WU60_9CILI</name>
<dbReference type="GO" id="GO:0006396">
    <property type="term" value="P:RNA processing"/>
    <property type="evidence" value="ECO:0007669"/>
    <property type="project" value="InterPro"/>
</dbReference>
<sequence length="329" mass="38677">MQSNKDNLTLEILLGFQYPELFTKAMTFKQFHQEYTARNKDNPLKYGINENFIELGQDLIEFFYNDFFTYQDLPNKTHKIFKTYSDIRKQKQLVLSEKNLADTAVQLGLKSQMLISINPNSELKNNQKILAQALKAIIGAQYFDKKKDLNILRDLLQVVFQEIIKKSLDEAMGFPQKENIKGDFKEFIDKHPELSYKLSYQEIKNNIELNQSIYEYELKINDILPIKRSGIQKKAVEKEVFKVALELVKSDKFQQVLDDSMRSQLDQSFDGPSHQIQDSIVIESQVSSKFHQKFSFLQQFSLIDEQILEQSQINDKDEDKKQIERNLKY</sequence>
<dbReference type="EMBL" id="CAJJDO010000101">
    <property type="protein sequence ID" value="CAD8192317.1"/>
    <property type="molecule type" value="Genomic_DNA"/>
</dbReference>
<reference evidence="2" key="1">
    <citation type="submission" date="2021-01" db="EMBL/GenBank/DDBJ databases">
        <authorList>
            <consortium name="Genoscope - CEA"/>
            <person name="William W."/>
        </authorList>
    </citation>
    <scope>NUCLEOTIDE SEQUENCE</scope>
</reference>
<evidence type="ECO:0000259" key="1">
    <source>
        <dbReference type="Pfam" id="PF14622"/>
    </source>
</evidence>
<proteinExistence type="predicted"/>
<protein>
    <recommendedName>
        <fullName evidence="1">RNase III domain-containing protein</fullName>
    </recommendedName>
</protein>
<organism evidence="2 3">
    <name type="scientific">Paramecium pentaurelia</name>
    <dbReference type="NCBI Taxonomy" id="43138"/>
    <lineage>
        <taxon>Eukaryota</taxon>
        <taxon>Sar</taxon>
        <taxon>Alveolata</taxon>
        <taxon>Ciliophora</taxon>
        <taxon>Intramacronucleata</taxon>
        <taxon>Oligohymenophorea</taxon>
        <taxon>Peniculida</taxon>
        <taxon>Parameciidae</taxon>
        <taxon>Paramecium</taxon>
    </lineage>
</organism>
<dbReference type="InterPro" id="IPR000999">
    <property type="entry name" value="RNase_III_dom"/>
</dbReference>
<feature type="domain" description="RNase III" evidence="1">
    <location>
        <begin position="20"/>
        <end position="145"/>
    </location>
</feature>
<dbReference type="Proteomes" id="UP000689195">
    <property type="component" value="Unassembled WGS sequence"/>
</dbReference>
<keyword evidence="3" id="KW-1185">Reference proteome</keyword>
<dbReference type="Pfam" id="PF14622">
    <property type="entry name" value="Ribonucleas_3_3"/>
    <property type="match status" value="1"/>
</dbReference>
<evidence type="ECO:0000313" key="3">
    <source>
        <dbReference type="Proteomes" id="UP000689195"/>
    </source>
</evidence>
<dbReference type="AlphaFoldDB" id="A0A8S1WU60"/>
<gene>
    <name evidence="2" type="ORF">PPENT_87.1.T1010088</name>
</gene>